<dbReference type="InterPro" id="IPR004088">
    <property type="entry name" value="KH_dom_type_1"/>
</dbReference>
<name>A0A1R1YIS1_9FUNG</name>
<dbReference type="CDD" id="cd00105">
    <property type="entry name" value="KH-I"/>
    <property type="match status" value="1"/>
</dbReference>
<evidence type="ECO:0000256" key="1">
    <source>
        <dbReference type="PROSITE-ProRule" id="PRU00117"/>
    </source>
</evidence>
<dbReference type="PROSITE" id="PS50084">
    <property type="entry name" value="KH_TYPE_1"/>
    <property type="match status" value="1"/>
</dbReference>
<sequence length="166" mass="18197">DSSKTDQPSSNGVTSIASNPQTRNRIDQVSSNSPNKNIEDIVIDLSAELEDPNGPTTTWILKSSEQSKLEDAQKHILSRLEDEKKNNYLLMFYVDPSKYRFIIGRNGSVVQSIRADTGVQIEIPKPGSKSKSQSSASNNMISITGTKDSVLAARAKIDEILESQSN</sequence>
<reference evidence="5" key="1">
    <citation type="submission" date="2017-01" db="EMBL/GenBank/DDBJ databases">
        <authorList>
            <person name="Wang Y."/>
            <person name="White M."/>
            <person name="Kvist S."/>
            <person name="Moncalvo J.-M."/>
        </authorList>
    </citation>
    <scope>NUCLEOTIDE SEQUENCE [LARGE SCALE GENOMIC DNA]</scope>
    <source>
        <strain evidence="5">ID-206-W2</strain>
    </source>
</reference>
<evidence type="ECO:0000313" key="4">
    <source>
        <dbReference type="EMBL" id="OMJ26780.1"/>
    </source>
</evidence>
<protein>
    <submittedName>
        <fullName evidence="4">Vigilin</fullName>
    </submittedName>
</protein>
<dbReference type="Proteomes" id="UP000187429">
    <property type="component" value="Unassembled WGS sequence"/>
</dbReference>
<dbReference type="InterPro" id="IPR036612">
    <property type="entry name" value="KH_dom_type_1_sf"/>
</dbReference>
<dbReference type="OrthoDB" id="10027144at2759"/>
<dbReference type="Gene3D" id="3.30.1370.10">
    <property type="entry name" value="K Homology domain, type 1"/>
    <property type="match status" value="1"/>
</dbReference>
<keyword evidence="1" id="KW-0694">RNA-binding</keyword>
<feature type="domain" description="K Homology" evidence="3">
    <location>
        <begin position="86"/>
        <end position="162"/>
    </location>
</feature>
<organism evidence="4 5">
    <name type="scientific">Smittium culicis</name>
    <dbReference type="NCBI Taxonomy" id="133412"/>
    <lineage>
        <taxon>Eukaryota</taxon>
        <taxon>Fungi</taxon>
        <taxon>Fungi incertae sedis</taxon>
        <taxon>Zoopagomycota</taxon>
        <taxon>Kickxellomycotina</taxon>
        <taxon>Harpellomycetes</taxon>
        <taxon>Harpellales</taxon>
        <taxon>Legeriomycetaceae</taxon>
        <taxon>Smittium</taxon>
    </lineage>
</organism>
<dbReference type="EMBL" id="LSSM01001365">
    <property type="protein sequence ID" value="OMJ26780.1"/>
    <property type="molecule type" value="Genomic_DNA"/>
</dbReference>
<feature type="non-terminal residue" evidence="4">
    <location>
        <position position="1"/>
    </location>
</feature>
<evidence type="ECO:0000259" key="3">
    <source>
        <dbReference type="SMART" id="SM00322"/>
    </source>
</evidence>
<comment type="caution">
    <text evidence="4">The sequence shown here is derived from an EMBL/GenBank/DDBJ whole genome shotgun (WGS) entry which is preliminary data.</text>
</comment>
<dbReference type="InterPro" id="IPR004087">
    <property type="entry name" value="KH_dom"/>
</dbReference>
<proteinExistence type="predicted"/>
<dbReference type="Pfam" id="PF00013">
    <property type="entry name" value="KH_1"/>
    <property type="match status" value="1"/>
</dbReference>
<evidence type="ECO:0000313" key="5">
    <source>
        <dbReference type="Proteomes" id="UP000187429"/>
    </source>
</evidence>
<gene>
    <name evidence="4" type="ORF">AYI69_g3809</name>
</gene>
<dbReference type="AlphaFoldDB" id="A0A1R1YIS1"/>
<dbReference type="SUPFAM" id="SSF54791">
    <property type="entry name" value="Eukaryotic type KH-domain (KH-domain type I)"/>
    <property type="match status" value="1"/>
</dbReference>
<accession>A0A1R1YIS1</accession>
<feature type="region of interest" description="Disordered" evidence="2">
    <location>
        <begin position="1"/>
        <end position="37"/>
    </location>
</feature>
<evidence type="ECO:0000256" key="2">
    <source>
        <dbReference type="SAM" id="MobiDB-lite"/>
    </source>
</evidence>
<dbReference type="SMART" id="SM00322">
    <property type="entry name" value="KH"/>
    <property type="match status" value="1"/>
</dbReference>
<feature type="compositionally biased region" description="Polar residues" evidence="2">
    <location>
        <begin position="1"/>
        <end position="36"/>
    </location>
</feature>
<keyword evidence="5" id="KW-1185">Reference proteome</keyword>
<dbReference type="GO" id="GO:0003723">
    <property type="term" value="F:RNA binding"/>
    <property type="evidence" value="ECO:0007669"/>
    <property type="project" value="UniProtKB-UniRule"/>
</dbReference>